<dbReference type="OrthoDB" id="10259112at2759"/>
<evidence type="ECO:0000313" key="1">
    <source>
        <dbReference type="EMBL" id="EYC32409.1"/>
    </source>
</evidence>
<keyword evidence="2" id="KW-1185">Reference proteome</keyword>
<dbReference type="AlphaFoldDB" id="A0A016VXT0"/>
<name>A0A016VXT0_9BILA</name>
<organism evidence="1 2">
    <name type="scientific">Ancylostoma ceylanicum</name>
    <dbReference type="NCBI Taxonomy" id="53326"/>
    <lineage>
        <taxon>Eukaryota</taxon>
        <taxon>Metazoa</taxon>
        <taxon>Ecdysozoa</taxon>
        <taxon>Nematoda</taxon>
        <taxon>Chromadorea</taxon>
        <taxon>Rhabditida</taxon>
        <taxon>Rhabditina</taxon>
        <taxon>Rhabditomorpha</taxon>
        <taxon>Strongyloidea</taxon>
        <taxon>Ancylostomatidae</taxon>
        <taxon>Ancylostomatinae</taxon>
        <taxon>Ancylostoma</taxon>
    </lineage>
</organism>
<accession>A0A016VXT0</accession>
<protein>
    <submittedName>
        <fullName evidence="1">Uncharacterized protein</fullName>
    </submittedName>
</protein>
<comment type="caution">
    <text evidence="1">The sequence shown here is derived from an EMBL/GenBank/DDBJ whole genome shotgun (WGS) entry which is preliminary data.</text>
</comment>
<gene>
    <name evidence="1" type="primary">Acey_s0003.g1557</name>
    <name evidence="1" type="ORF">Y032_0003g1557</name>
</gene>
<sequence length="74" mass="8248">MYGEISSDDVLHHFIAHRDGLHHQVIRLVCSRSKEKILASTIDGRLLSRAVPPVHYHTCCDVAQSTRSVARGSI</sequence>
<reference evidence="2" key="1">
    <citation type="journal article" date="2015" name="Nat. Genet.">
        <title>The genome and transcriptome of the zoonotic hookworm Ancylostoma ceylanicum identify infection-specific gene families.</title>
        <authorList>
            <person name="Schwarz E.M."/>
            <person name="Hu Y."/>
            <person name="Antoshechkin I."/>
            <person name="Miller M.M."/>
            <person name="Sternberg P.W."/>
            <person name="Aroian R.V."/>
        </authorList>
    </citation>
    <scope>NUCLEOTIDE SEQUENCE</scope>
    <source>
        <strain evidence="2">HY135</strain>
    </source>
</reference>
<evidence type="ECO:0000313" key="2">
    <source>
        <dbReference type="Proteomes" id="UP000024635"/>
    </source>
</evidence>
<dbReference type="Proteomes" id="UP000024635">
    <property type="component" value="Unassembled WGS sequence"/>
</dbReference>
<proteinExistence type="predicted"/>
<dbReference type="EMBL" id="JARK01001339">
    <property type="protein sequence ID" value="EYC32409.1"/>
    <property type="molecule type" value="Genomic_DNA"/>
</dbReference>